<dbReference type="EMBL" id="JAIWYP010000009">
    <property type="protein sequence ID" value="KAH3773806.1"/>
    <property type="molecule type" value="Genomic_DNA"/>
</dbReference>
<gene>
    <name evidence="1" type="ORF">DPMN_175176</name>
</gene>
<reference evidence="1" key="2">
    <citation type="submission" date="2020-11" db="EMBL/GenBank/DDBJ databases">
        <authorList>
            <person name="McCartney M.A."/>
            <person name="Auch B."/>
            <person name="Kono T."/>
            <person name="Mallez S."/>
            <person name="Becker A."/>
            <person name="Gohl D.M."/>
            <person name="Silverstein K.A.T."/>
            <person name="Koren S."/>
            <person name="Bechman K.B."/>
            <person name="Herman A."/>
            <person name="Abrahante J.E."/>
            <person name="Garbe J."/>
        </authorList>
    </citation>
    <scope>NUCLEOTIDE SEQUENCE</scope>
    <source>
        <strain evidence="1">Duluth1</strain>
        <tissue evidence="1">Whole animal</tissue>
    </source>
</reference>
<keyword evidence="2" id="KW-1185">Reference proteome</keyword>
<sequence>MSKVVTVSPSTSAFLAYGRCLLAFSKPCNGFLVLMRSYVVPGRRMNAVRRKSRLLKPWSAYSRRPGQTAVRWLRCCHKHSNRSM</sequence>
<organism evidence="1 2">
    <name type="scientific">Dreissena polymorpha</name>
    <name type="common">Zebra mussel</name>
    <name type="synonym">Mytilus polymorpha</name>
    <dbReference type="NCBI Taxonomy" id="45954"/>
    <lineage>
        <taxon>Eukaryota</taxon>
        <taxon>Metazoa</taxon>
        <taxon>Spiralia</taxon>
        <taxon>Lophotrochozoa</taxon>
        <taxon>Mollusca</taxon>
        <taxon>Bivalvia</taxon>
        <taxon>Autobranchia</taxon>
        <taxon>Heteroconchia</taxon>
        <taxon>Euheterodonta</taxon>
        <taxon>Imparidentia</taxon>
        <taxon>Neoheterodontei</taxon>
        <taxon>Myida</taxon>
        <taxon>Dreissenoidea</taxon>
        <taxon>Dreissenidae</taxon>
        <taxon>Dreissena</taxon>
    </lineage>
</organism>
<evidence type="ECO:0000313" key="1">
    <source>
        <dbReference type="EMBL" id="KAH3773806.1"/>
    </source>
</evidence>
<name>A0A9D4E5Z7_DREPO</name>
<accession>A0A9D4E5Z7</accession>
<evidence type="ECO:0000313" key="2">
    <source>
        <dbReference type="Proteomes" id="UP000828390"/>
    </source>
</evidence>
<protein>
    <submittedName>
        <fullName evidence="1">Uncharacterized protein</fullName>
    </submittedName>
</protein>
<dbReference type="AlphaFoldDB" id="A0A9D4E5Z7"/>
<reference evidence="1" key="1">
    <citation type="journal article" date="2019" name="bioRxiv">
        <title>The Genome of the Zebra Mussel, Dreissena polymorpha: A Resource for Invasive Species Research.</title>
        <authorList>
            <person name="McCartney M.A."/>
            <person name="Auch B."/>
            <person name="Kono T."/>
            <person name="Mallez S."/>
            <person name="Zhang Y."/>
            <person name="Obille A."/>
            <person name="Becker A."/>
            <person name="Abrahante J.E."/>
            <person name="Garbe J."/>
            <person name="Badalamenti J.P."/>
            <person name="Herman A."/>
            <person name="Mangelson H."/>
            <person name="Liachko I."/>
            <person name="Sullivan S."/>
            <person name="Sone E.D."/>
            <person name="Koren S."/>
            <person name="Silverstein K.A.T."/>
            <person name="Beckman K.B."/>
            <person name="Gohl D.M."/>
        </authorList>
    </citation>
    <scope>NUCLEOTIDE SEQUENCE</scope>
    <source>
        <strain evidence="1">Duluth1</strain>
        <tissue evidence="1">Whole animal</tissue>
    </source>
</reference>
<proteinExistence type="predicted"/>
<comment type="caution">
    <text evidence="1">The sequence shown here is derived from an EMBL/GenBank/DDBJ whole genome shotgun (WGS) entry which is preliminary data.</text>
</comment>
<dbReference type="Proteomes" id="UP000828390">
    <property type="component" value="Unassembled WGS sequence"/>
</dbReference>